<dbReference type="EMBL" id="CP118157">
    <property type="protein sequence ID" value="WOF22367.1"/>
    <property type="molecule type" value="Genomic_DNA"/>
</dbReference>
<feature type="region of interest" description="Disordered" evidence="1">
    <location>
        <begin position="1"/>
        <end position="30"/>
    </location>
</feature>
<reference evidence="2 3" key="1">
    <citation type="submission" date="2023-02" db="EMBL/GenBank/DDBJ databases">
        <title>Microbacterium betulae sp. nov., isolated from birch wood.</title>
        <authorList>
            <person name="Pasciak M."/>
            <person name="Pawlik K.J."/>
            <person name="Martynowski D."/>
            <person name="Laczmanski L."/>
            <person name="Ciekot J."/>
            <person name="Szponar B."/>
            <person name="Wojcik-Fatla A."/>
            <person name="Mackiewicz B."/>
            <person name="Farian E."/>
            <person name="Cholewa G."/>
            <person name="Cholewa A."/>
            <person name="Dutkiewicz J."/>
        </authorList>
    </citation>
    <scope>NUCLEOTIDE SEQUENCE [LARGE SCALE GENOMIC DNA]</scope>
    <source>
        <strain evidence="2 3">AB</strain>
    </source>
</reference>
<name>A0AA97I687_9MICO</name>
<keyword evidence="3" id="KW-1185">Reference proteome</keyword>
<proteinExistence type="predicted"/>
<dbReference type="KEGG" id="mbet:N8K70_13360"/>
<evidence type="ECO:0000313" key="2">
    <source>
        <dbReference type="EMBL" id="WOF22367.1"/>
    </source>
</evidence>
<dbReference type="InterPro" id="IPR017853">
    <property type="entry name" value="GH"/>
</dbReference>
<evidence type="ECO:0000313" key="3">
    <source>
        <dbReference type="Proteomes" id="UP001305498"/>
    </source>
</evidence>
<sequence>MTPRDHVPRKRNGIADHPLSDNGSHDARPHDSLISRRQMLHAGFFGVLGASLVLRGWDLADPTPRESSLLADDAEPTPQLQGDGFLVRAEGKRPAILLCTAEGTPVQRFRGFRFREIVFTSGVAVLAHADDGAAAIRVDYAPVDDVAGTVRAHFIPRGRKLEITFDFHDFESLTPKEGMILRETYSRDPVVETAHGVFDWERDPRGGVPFQRSGRFVYVQERDGAHLALVTKGSATEWRDNRALHLPPTELSSSHHRSTLIAILGDESRPPILDAVASDAPLAGMLATSPPYNIWEGTDDSLPVTASVFNGGDVRDVELRWIAHDFDGGVVSEGSRTLRMETGAVSDVEVQIALRDRGIAFVELSARSQEDETYTRTNVAVLPAHEYGDDAAASMFGIAAAYLFGPPEERALLRRIGVRRSRHTYFSEAELQKYGFTQHRMRTPQSLDAFDGDAEGLDTYVAEELDRAEEAGATHYELANELNRWGEGAFSGDGAALYVQKWVRAFRRGIRGRASDIGLIAVGLAGMDVPYARAMFEADLAEYADAFNLHPGRGNVTPDYAPDWQAVESGEDRSWNYFGALKEARALIDAYAPGGMELWLTEVYACTRPNAWWDDSYRHAAENIVLSAALALSVGVTSMMWFQLYDNIKANPYGARPYDREHHFGLLLRDLSPKPSLLAYAAAAENLDGADFRRWIEFDDENVRGMLFSTPRGPLALLWYRADGHRLNTEEERDESFYPTPEPWIDTWATHKTMRLRTTAEEVVEVDCIGRRRVLAAHDSVAQITIDGAVRMYYGLDTTDLRTAVNVPGGHRQI</sequence>
<evidence type="ECO:0000256" key="1">
    <source>
        <dbReference type="SAM" id="MobiDB-lite"/>
    </source>
</evidence>
<organism evidence="2 3">
    <name type="scientific">Microbacterium betulae</name>
    <dbReference type="NCBI Taxonomy" id="2981139"/>
    <lineage>
        <taxon>Bacteria</taxon>
        <taxon>Bacillati</taxon>
        <taxon>Actinomycetota</taxon>
        <taxon>Actinomycetes</taxon>
        <taxon>Micrococcales</taxon>
        <taxon>Microbacteriaceae</taxon>
        <taxon>Microbacterium</taxon>
    </lineage>
</organism>
<dbReference type="RefSeq" id="WP_317138839.1">
    <property type="nucleotide sequence ID" value="NZ_CP118157.1"/>
</dbReference>
<protein>
    <submittedName>
        <fullName evidence="2">Uncharacterized protein</fullName>
    </submittedName>
</protein>
<dbReference type="AlphaFoldDB" id="A0AA97I687"/>
<dbReference type="SUPFAM" id="SSF51445">
    <property type="entry name" value="(Trans)glycosidases"/>
    <property type="match status" value="1"/>
</dbReference>
<dbReference type="Gene3D" id="3.20.20.80">
    <property type="entry name" value="Glycosidases"/>
    <property type="match status" value="1"/>
</dbReference>
<gene>
    <name evidence="2" type="ORF">N8K70_13360</name>
</gene>
<dbReference type="Proteomes" id="UP001305498">
    <property type="component" value="Chromosome"/>
</dbReference>
<accession>A0AA97I687</accession>